<dbReference type="NCBIfam" id="TIGR03707">
    <property type="entry name" value="PPK2_P_aer"/>
    <property type="match status" value="1"/>
</dbReference>
<evidence type="ECO:0000256" key="1">
    <source>
        <dbReference type="ARBA" id="ARBA00009924"/>
    </source>
</evidence>
<comment type="caution">
    <text evidence="7">The sequence shown here is derived from an EMBL/GenBank/DDBJ whole genome shotgun (WGS) entry which is preliminary data.</text>
</comment>
<evidence type="ECO:0000256" key="2">
    <source>
        <dbReference type="ARBA" id="ARBA00022679"/>
    </source>
</evidence>
<dbReference type="PANTHER" id="PTHR34383:SF1">
    <property type="entry name" value="ADP-POLYPHOSPHATE PHOSPHOTRANSFERASE"/>
    <property type="match status" value="1"/>
</dbReference>
<dbReference type="SUPFAM" id="SSF52540">
    <property type="entry name" value="P-loop containing nucleoside triphosphate hydrolases"/>
    <property type="match status" value="1"/>
</dbReference>
<name>A0A4R2I5A2_9GAMM</name>
<dbReference type="Gene3D" id="3.40.50.300">
    <property type="entry name" value="P-loop containing nucleotide triphosphate hydrolases"/>
    <property type="match status" value="1"/>
</dbReference>
<dbReference type="EC" id="2.7.4.-" evidence="4"/>
<dbReference type="RefSeq" id="WP_131998802.1">
    <property type="nucleotide sequence ID" value="NZ_SLWQ01000007.1"/>
</dbReference>
<reference evidence="7 8" key="1">
    <citation type="journal article" date="2015" name="Stand. Genomic Sci.">
        <title>Genomic Encyclopedia of Bacterial and Archaeal Type Strains, Phase III: the genomes of soil and plant-associated and newly described type strains.</title>
        <authorList>
            <person name="Whitman W.B."/>
            <person name="Woyke T."/>
            <person name="Klenk H.P."/>
            <person name="Zhou Y."/>
            <person name="Lilburn T.G."/>
            <person name="Beck B.J."/>
            <person name="De Vos P."/>
            <person name="Vandamme P."/>
            <person name="Eisen J.A."/>
            <person name="Garrity G."/>
            <person name="Hugenholtz P."/>
            <person name="Kyrpides N.C."/>
        </authorList>
    </citation>
    <scope>NUCLEOTIDE SEQUENCE [LARGE SCALE GENOMIC DNA]</scope>
    <source>
        <strain evidence="7 8">A3</strain>
    </source>
</reference>
<dbReference type="Proteomes" id="UP000294862">
    <property type="component" value="Unassembled WGS sequence"/>
</dbReference>
<comment type="subunit">
    <text evidence="4">Homotetramer.</text>
</comment>
<dbReference type="AlphaFoldDB" id="A0A4R2I5A2"/>
<dbReference type="GO" id="GO:0006793">
    <property type="term" value="P:phosphorus metabolic process"/>
    <property type="evidence" value="ECO:0007669"/>
    <property type="project" value="InterPro"/>
</dbReference>
<dbReference type="GO" id="GO:0008976">
    <property type="term" value="F:polyphosphate kinase activity"/>
    <property type="evidence" value="ECO:0007669"/>
    <property type="project" value="UniProtKB-UniRule"/>
</dbReference>
<organism evidence="7 8">
    <name type="scientific">Dokdonella fugitiva</name>
    <dbReference type="NCBI Taxonomy" id="328517"/>
    <lineage>
        <taxon>Bacteria</taxon>
        <taxon>Pseudomonadati</taxon>
        <taxon>Pseudomonadota</taxon>
        <taxon>Gammaproteobacteria</taxon>
        <taxon>Lysobacterales</taxon>
        <taxon>Rhodanobacteraceae</taxon>
        <taxon>Dokdonella</taxon>
    </lineage>
</organism>
<evidence type="ECO:0000256" key="3">
    <source>
        <dbReference type="ARBA" id="ARBA00022777"/>
    </source>
</evidence>
<feature type="domain" description="Polyphosphate kinase-2-related" evidence="6">
    <location>
        <begin position="4"/>
        <end position="226"/>
    </location>
</feature>
<dbReference type="InterPro" id="IPR027417">
    <property type="entry name" value="P-loop_NTPase"/>
</dbReference>
<dbReference type="OrthoDB" id="9775224at2"/>
<dbReference type="PIRSF" id="PIRSF028756">
    <property type="entry name" value="PPK2_prd"/>
    <property type="match status" value="1"/>
</dbReference>
<dbReference type="InterPro" id="IPR016898">
    <property type="entry name" value="Polyphosphate_phosphotransfera"/>
</dbReference>
<feature type="region of interest" description="Disordered" evidence="5">
    <location>
        <begin position="231"/>
        <end position="273"/>
    </location>
</feature>
<comment type="similarity">
    <text evidence="1 4">Belongs to the polyphosphate kinase 2 (PPK2) family. Class I subfamily.</text>
</comment>
<keyword evidence="3 4" id="KW-0418">Kinase</keyword>
<dbReference type="InterPro" id="IPR022488">
    <property type="entry name" value="PPK2-related"/>
</dbReference>
<dbReference type="EMBL" id="SLWQ01000007">
    <property type="protein sequence ID" value="TCO38729.1"/>
    <property type="molecule type" value="Genomic_DNA"/>
</dbReference>
<evidence type="ECO:0000259" key="6">
    <source>
        <dbReference type="Pfam" id="PF03976"/>
    </source>
</evidence>
<keyword evidence="8" id="KW-1185">Reference proteome</keyword>
<protein>
    <recommendedName>
        <fullName evidence="4">ADP/GDP-polyphosphate phosphotransferase</fullName>
        <ecNumber evidence="4">2.7.4.-</ecNumber>
    </recommendedName>
    <alternativeName>
        <fullName evidence="4">Polyphosphate kinase PPK2</fullName>
    </alternativeName>
</protein>
<accession>A0A4R2I5A2</accession>
<gene>
    <name evidence="7" type="ORF">EV148_10713</name>
</gene>
<evidence type="ECO:0000313" key="7">
    <source>
        <dbReference type="EMBL" id="TCO38729.1"/>
    </source>
</evidence>
<comment type="function">
    <text evidence="4">Uses inorganic polyphosphate (polyP) as a donor to convert GDP to GTP or ADP to ATP.</text>
</comment>
<proteinExistence type="inferred from homology"/>
<evidence type="ECO:0000256" key="5">
    <source>
        <dbReference type="SAM" id="MobiDB-lite"/>
    </source>
</evidence>
<sequence>MKELKRKAYERALEDLYEDLVSLQRWIITNGKRVALVFEGRDAAGKGGVIKAISAPLNSRYTRVVALPKPTERESSQWYFQRYVEHLPAAGELVLFDRSWYNRAGVEHVMGFCTPAQYRRFLEDCPAFERLVTDDGLILLKYWLAVDQEYQEQRFAERASDPLKRFKISPVDLEARTQYAAYGAARDAMIAATDTPWAPWFVADFNDQRRGRLDVIRHLLARLPERARPDKPLKLPRLARKPAREHLADESLWIPKSSPDARTAPDAKKKSKD</sequence>
<evidence type="ECO:0000256" key="4">
    <source>
        <dbReference type="RuleBase" id="RU369062"/>
    </source>
</evidence>
<feature type="compositionally biased region" description="Basic and acidic residues" evidence="5">
    <location>
        <begin position="263"/>
        <end position="273"/>
    </location>
</feature>
<evidence type="ECO:0000313" key="8">
    <source>
        <dbReference type="Proteomes" id="UP000294862"/>
    </source>
</evidence>
<dbReference type="PANTHER" id="PTHR34383">
    <property type="entry name" value="POLYPHOSPHATE:AMP PHOSPHOTRANSFERASE-RELATED"/>
    <property type="match status" value="1"/>
</dbReference>
<keyword evidence="2 4" id="KW-0808">Transferase</keyword>
<dbReference type="Pfam" id="PF03976">
    <property type="entry name" value="PPK2"/>
    <property type="match status" value="1"/>
</dbReference>
<dbReference type="InterPro" id="IPR022486">
    <property type="entry name" value="PPK2_PA0141"/>
</dbReference>